<sequence>MFKETTELANQERDIQIEDVRKTTECFLKEMKEEIADLKQLREKHNNNTERITKTTEGISKQEEKKKKHQNLYVGKLETDSKENKKKTAEMENLRSSFGENPEINGLGFSRTCPINDPATKKQQCDEF</sequence>
<name>A0ABN7TDN2_OIKDI</name>
<feature type="region of interest" description="Disordered" evidence="1">
    <location>
        <begin position="46"/>
        <end position="128"/>
    </location>
</feature>
<dbReference type="EMBL" id="OU015567">
    <property type="protein sequence ID" value="CAG5114325.1"/>
    <property type="molecule type" value="Genomic_DNA"/>
</dbReference>
<evidence type="ECO:0000256" key="1">
    <source>
        <dbReference type="SAM" id="MobiDB-lite"/>
    </source>
</evidence>
<gene>
    <name evidence="2" type="ORF">OKIOD_LOCUS17149</name>
</gene>
<accession>A0ABN7TDN2</accession>
<protein>
    <submittedName>
        <fullName evidence="2">Oidioi.mRNA.OKI2018_I69.chr2.g8384.t1.cds</fullName>
    </submittedName>
</protein>
<dbReference type="Proteomes" id="UP001158576">
    <property type="component" value="Chromosome 2"/>
</dbReference>
<proteinExistence type="predicted"/>
<evidence type="ECO:0000313" key="3">
    <source>
        <dbReference type="Proteomes" id="UP001158576"/>
    </source>
</evidence>
<feature type="compositionally biased region" description="Basic and acidic residues" evidence="1">
    <location>
        <begin position="46"/>
        <end position="65"/>
    </location>
</feature>
<evidence type="ECO:0000313" key="2">
    <source>
        <dbReference type="EMBL" id="CAG5114325.1"/>
    </source>
</evidence>
<feature type="compositionally biased region" description="Basic and acidic residues" evidence="1">
    <location>
        <begin position="119"/>
        <end position="128"/>
    </location>
</feature>
<feature type="compositionally biased region" description="Basic and acidic residues" evidence="1">
    <location>
        <begin position="77"/>
        <end position="93"/>
    </location>
</feature>
<organism evidence="2 3">
    <name type="scientific">Oikopleura dioica</name>
    <name type="common">Tunicate</name>
    <dbReference type="NCBI Taxonomy" id="34765"/>
    <lineage>
        <taxon>Eukaryota</taxon>
        <taxon>Metazoa</taxon>
        <taxon>Chordata</taxon>
        <taxon>Tunicata</taxon>
        <taxon>Appendicularia</taxon>
        <taxon>Copelata</taxon>
        <taxon>Oikopleuridae</taxon>
        <taxon>Oikopleura</taxon>
    </lineage>
</organism>
<keyword evidence="3" id="KW-1185">Reference proteome</keyword>
<reference evidence="2 3" key="1">
    <citation type="submission" date="2021-04" db="EMBL/GenBank/DDBJ databases">
        <authorList>
            <person name="Bliznina A."/>
        </authorList>
    </citation>
    <scope>NUCLEOTIDE SEQUENCE [LARGE SCALE GENOMIC DNA]</scope>
</reference>